<feature type="transmembrane region" description="Helical" evidence="7">
    <location>
        <begin position="384"/>
        <end position="404"/>
    </location>
</feature>
<feature type="transmembrane region" description="Helical" evidence="7">
    <location>
        <begin position="451"/>
        <end position="473"/>
    </location>
</feature>
<accession>A0A3M2SSS2</accession>
<dbReference type="Proteomes" id="UP000277212">
    <property type="component" value="Unassembled WGS sequence"/>
</dbReference>
<dbReference type="InterPro" id="IPR011701">
    <property type="entry name" value="MFS"/>
</dbReference>
<evidence type="ECO:0000256" key="3">
    <source>
        <dbReference type="ARBA" id="ARBA00022989"/>
    </source>
</evidence>
<feature type="domain" description="Major facilitator superfamily (MFS) profile" evidence="8">
    <location>
        <begin position="57"/>
        <end position="517"/>
    </location>
</feature>
<protein>
    <recommendedName>
        <fullName evidence="8">Major facilitator superfamily (MFS) profile domain-containing protein</fullName>
    </recommendedName>
</protein>
<comment type="subcellular location">
    <subcellularLocation>
        <location evidence="1">Membrane</location>
        <topology evidence="1">Multi-pass membrane protein</topology>
    </subcellularLocation>
</comment>
<feature type="transmembrane region" description="Helical" evidence="7">
    <location>
        <begin position="187"/>
        <end position="210"/>
    </location>
</feature>
<dbReference type="PROSITE" id="PS50850">
    <property type="entry name" value="MFS"/>
    <property type="match status" value="1"/>
</dbReference>
<keyword evidence="2 7" id="KW-0812">Transmembrane</keyword>
<feature type="transmembrane region" description="Helical" evidence="7">
    <location>
        <begin position="493"/>
        <end position="514"/>
    </location>
</feature>
<evidence type="ECO:0000256" key="6">
    <source>
        <dbReference type="SAM" id="MobiDB-lite"/>
    </source>
</evidence>
<dbReference type="PANTHER" id="PTHR42718">
    <property type="entry name" value="MAJOR FACILITATOR SUPERFAMILY MULTIDRUG TRANSPORTER MFSC"/>
    <property type="match status" value="1"/>
</dbReference>
<feature type="transmembrane region" description="Helical" evidence="7">
    <location>
        <begin position="126"/>
        <end position="145"/>
    </location>
</feature>
<feature type="compositionally biased region" description="Low complexity" evidence="6">
    <location>
        <begin position="27"/>
        <end position="39"/>
    </location>
</feature>
<evidence type="ECO:0000256" key="4">
    <source>
        <dbReference type="ARBA" id="ARBA00023136"/>
    </source>
</evidence>
<dbReference type="Gene3D" id="1.20.1720.10">
    <property type="entry name" value="Multidrug resistance protein D"/>
    <property type="match status" value="1"/>
</dbReference>
<dbReference type="PANTHER" id="PTHR42718:SF1">
    <property type="entry name" value="LOW AFFINITY AMMONIUM TRANSPORTER"/>
    <property type="match status" value="1"/>
</dbReference>
<reference evidence="9 10" key="1">
    <citation type="submission" date="2017-06" db="EMBL/GenBank/DDBJ databases">
        <title>Comparative genomic analysis of Ambrosia Fusariam Clade fungi.</title>
        <authorList>
            <person name="Stajich J.E."/>
            <person name="Carrillo J."/>
            <person name="Kijimoto T."/>
            <person name="Eskalen A."/>
            <person name="O'Donnell K."/>
            <person name="Kasson M."/>
        </authorList>
    </citation>
    <scope>NUCLEOTIDE SEQUENCE [LARGE SCALE GENOMIC DNA]</scope>
    <source>
        <strain evidence="9">UCR3666</strain>
    </source>
</reference>
<dbReference type="Pfam" id="PF07690">
    <property type="entry name" value="MFS_1"/>
    <property type="match status" value="1"/>
</dbReference>
<dbReference type="EMBL" id="NKUJ01000001">
    <property type="protein sequence ID" value="RMJ20222.1"/>
    <property type="molecule type" value="Genomic_DNA"/>
</dbReference>
<dbReference type="InterPro" id="IPR020846">
    <property type="entry name" value="MFS_dom"/>
</dbReference>
<keyword evidence="4 7" id="KW-0472">Membrane</keyword>
<dbReference type="Gene3D" id="1.20.1250.20">
    <property type="entry name" value="MFS general substrate transporter like domains"/>
    <property type="match status" value="1"/>
</dbReference>
<dbReference type="GO" id="GO:0022857">
    <property type="term" value="F:transmembrane transporter activity"/>
    <property type="evidence" value="ECO:0007669"/>
    <property type="project" value="InterPro"/>
</dbReference>
<feature type="transmembrane region" description="Helical" evidence="7">
    <location>
        <begin position="216"/>
        <end position="236"/>
    </location>
</feature>
<evidence type="ECO:0000256" key="1">
    <source>
        <dbReference type="ARBA" id="ARBA00004141"/>
    </source>
</evidence>
<evidence type="ECO:0000313" key="10">
    <source>
        <dbReference type="Proteomes" id="UP000277212"/>
    </source>
</evidence>
<gene>
    <name evidence="9" type="ORF">CDV36_000101</name>
</gene>
<dbReference type="AlphaFoldDB" id="A0A3M2SSS2"/>
<keyword evidence="3 7" id="KW-1133">Transmembrane helix</keyword>
<evidence type="ECO:0000259" key="8">
    <source>
        <dbReference type="PROSITE" id="PS50850"/>
    </source>
</evidence>
<name>A0A3M2SSS2_9HYPO</name>
<evidence type="ECO:0000256" key="5">
    <source>
        <dbReference type="ARBA" id="ARBA00023180"/>
    </source>
</evidence>
<feature type="transmembrane region" description="Helical" evidence="7">
    <location>
        <begin position="416"/>
        <end position="439"/>
    </location>
</feature>
<feature type="region of interest" description="Disordered" evidence="6">
    <location>
        <begin position="1"/>
        <end position="45"/>
    </location>
</feature>
<feature type="compositionally biased region" description="Basic and acidic residues" evidence="6">
    <location>
        <begin position="13"/>
        <end position="23"/>
    </location>
</feature>
<dbReference type="CDD" id="cd17476">
    <property type="entry name" value="MFS_Amf1_MDR_like"/>
    <property type="match status" value="1"/>
</dbReference>
<evidence type="ECO:0000256" key="2">
    <source>
        <dbReference type="ARBA" id="ARBA00022692"/>
    </source>
</evidence>
<sequence>MITTMASLSDTDLELKPETESPRRTPSQVLQDVESSSQSDQEKNLYPADALSTPRQILFVGTLCTAMFTNQVGLGNTLTTVGLIGESFGITNPGQLSWLIAGYSLTLGTFILVGGRLGDEFGHKKMFVIGMIWYSLWSLVAGLSVYSNHVLFTFCRVFQGMGPALTLPNALAILGRSFAPGPRQNMAFAWFGGAAPFGAIAGFLFGGLFALAWWPWIYWSLAVALAGIAAFAEWTIPPPLQEKQNKSVRETLEALDIPGGLTGVTALVLFNFAWNQAVVVGWRQPYVYICLILGILFGAVFFCIEIYWAKSPLLPLAAFNSDIGFVFACTATGWACFGIWVYYIGQVALDIGGNTPLQMAAWFVPVIPVGLVSALAVGKLIGRIPASWIMVVGQVAYLVGSILAATRPPYSTYWTYYFFSVLIITVGMDTSFPSAVIIFSNAVPREIQGMGASVVLTVINYSISIGLGFAGTVETNINNSGKTEHDRLLGYRGALWFSVGLAGLGFVLSLLFIAKGRLLRAREH</sequence>
<keyword evidence="10" id="KW-1185">Reference proteome</keyword>
<dbReference type="OrthoDB" id="2428527at2759"/>
<dbReference type="GO" id="GO:0016020">
    <property type="term" value="C:membrane"/>
    <property type="evidence" value="ECO:0007669"/>
    <property type="project" value="UniProtKB-SubCell"/>
</dbReference>
<feature type="transmembrane region" description="Helical" evidence="7">
    <location>
        <begin position="286"/>
        <end position="309"/>
    </location>
</feature>
<evidence type="ECO:0000256" key="7">
    <source>
        <dbReference type="SAM" id="Phobius"/>
    </source>
</evidence>
<dbReference type="SUPFAM" id="SSF103473">
    <property type="entry name" value="MFS general substrate transporter"/>
    <property type="match status" value="1"/>
</dbReference>
<feature type="transmembrane region" description="Helical" evidence="7">
    <location>
        <begin position="321"/>
        <end position="345"/>
    </location>
</feature>
<keyword evidence="5" id="KW-0325">Glycoprotein</keyword>
<dbReference type="InterPro" id="IPR036259">
    <property type="entry name" value="MFS_trans_sf"/>
</dbReference>
<comment type="caution">
    <text evidence="9">The sequence shown here is derived from an EMBL/GenBank/DDBJ whole genome shotgun (WGS) entry which is preliminary data.</text>
</comment>
<feature type="transmembrane region" description="Helical" evidence="7">
    <location>
        <begin position="257"/>
        <end position="274"/>
    </location>
</feature>
<proteinExistence type="predicted"/>
<evidence type="ECO:0000313" key="9">
    <source>
        <dbReference type="EMBL" id="RMJ20222.1"/>
    </source>
</evidence>
<organism evidence="9 10">
    <name type="scientific">Fusarium kuroshium</name>
    <dbReference type="NCBI Taxonomy" id="2010991"/>
    <lineage>
        <taxon>Eukaryota</taxon>
        <taxon>Fungi</taxon>
        <taxon>Dikarya</taxon>
        <taxon>Ascomycota</taxon>
        <taxon>Pezizomycotina</taxon>
        <taxon>Sordariomycetes</taxon>
        <taxon>Hypocreomycetidae</taxon>
        <taxon>Hypocreales</taxon>
        <taxon>Nectriaceae</taxon>
        <taxon>Fusarium</taxon>
        <taxon>Fusarium solani species complex</taxon>
    </lineage>
</organism>
<feature type="compositionally biased region" description="Polar residues" evidence="6">
    <location>
        <begin position="1"/>
        <end position="10"/>
    </location>
</feature>
<feature type="transmembrane region" description="Helical" evidence="7">
    <location>
        <begin position="96"/>
        <end position="114"/>
    </location>
</feature>